<dbReference type="PANTHER" id="PTHR43591:SF24">
    <property type="entry name" value="2-METHOXY-6-POLYPRENYL-1,4-BENZOQUINOL METHYLASE, MITOCHONDRIAL"/>
    <property type="match status" value="1"/>
</dbReference>
<dbReference type="Pfam" id="PF08241">
    <property type="entry name" value="Methyltransf_11"/>
    <property type="match status" value="1"/>
</dbReference>
<evidence type="ECO:0000259" key="1">
    <source>
        <dbReference type="Pfam" id="PF08241"/>
    </source>
</evidence>
<dbReference type="Gene3D" id="3.40.50.150">
    <property type="entry name" value="Vaccinia Virus protein VP39"/>
    <property type="match status" value="1"/>
</dbReference>
<organism evidence="2 3">
    <name type="scientific">Pendulispora rubella</name>
    <dbReference type="NCBI Taxonomy" id="2741070"/>
    <lineage>
        <taxon>Bacteria</taxon>
        <taxon>Pseudomonadati</taxon>
        <taxon>Myxococcota</taxon>
        <taxon>Myxococcia</taxon>
        <taxon>Myxococcales</taxon>
        <taxon>Sorangiineae</taxon>
        <taxon>Pendulisporaceae</taxon>
        <taxon>Pendulispora</taxon>
    </lineage>
</organism>
<dbReference type="PANTHER" id="PTHR43591">
    <property type="entry name" value="METHYLTRANSFERASE"/>
    <property type="match status" value="1"/>
</dbReference>
<keyword evidence="2" id="KW-0489">Methyltransferase</keyword>
<evidence type="ECO:0000313" key="2">
    <source>
        <dbReference type="EMBL" id="WXB06952.1"/>
    </source>
</evidence>
<sequence>MRARVSERAADRGSVPGRFRLAGPTVRAARVSALRPAEKTILERLDVELPSMTMLDLAVGGGRTTEHFAPRVKRYIALDDSPATLRAWSKRFSGAPYEFLLGDARTLPFNDHTFDFVLFAHNGIDYVDRDGRLRALREVRRVARAGGTFVFSTHDLERCAPVLAPRAAAYHLWLSEQLAQLHQAGFERVRAYSATTGAEIVSLAHECPPDRWLYFLCRAASA</sequence>
<dbReference type="EMBL" id="CP089983">
    <property type="protein sequence ID" value="WXB06952.1"/>
    <property type="molecule type" value="Genomic_DNA"/>
</dbReference>
<dbReference type="Proteomes" id="UP001374803">
    <property type="component" value="Chromosome"/>
</dbReference>
<dbReference type="SUPFAM" id="SSF53335">
    <property type="entry name" value="S-adenosyl-L-methionine-dependent methyltransferases"/>
    <property type="match status" value="1"/>
</dbReference>
<protein>
    <submittedName>
        <fullName evidence="2">Class I SAM-dependent methyltransferase</fullName>
    </submittedName>
</protein>
<dbReference type="InterPro" id="IPR013216">
    <property type="entry name" value="Methyltransf_11"/>
</dbReference>
<gene>
    <name evidence="2" type="ORF">LVJ94_06840</name>
</gene>
<accession>A0ABZ2L7P3</accession>
<reference evidence="2" key="1">
    <citation type="submission" date="2021-12" db="EMBL/GenBank/DDBJ databases">
        <title>Discovery of the Pendulisporaceae a myxobacterial family with distinct sporulation behavior and unique specialized metabolism.</title>
        <authorList>
            <person name="Garcia R."/>
            <person name="Popoff A."/>
            <person name="Bader C.D."/>
            <person name="Loehr J."/>
            <person name="Walesch S."/>
            <person name="Walt C."/>
            <person name="Boldt J."/>
            <person name="Bunk B."/>
            <person name="Haeckl F.J.F.P.J."/>
            <person name="Gunesch A.P."/>
            <person name="Birkelbach J."/>
            <person name="Nuebel U."/>
            <person name="Pietschmann T."/>
            <person name="Bach T."/>
            <person name="Mueller R."/>
        </authorList>
    </citation>
    <scope>NUCLEOTIDE SEQUENCE</scope>
    <source>
        <strain evidence="2">MSr11367</strain>
    </source>
</reference>
<evidence type="ECO:0000313" key="3">
    <source>
        <dbReference type="Proteomes" id="UP001374803"/>
    </source>
</evidence>
<dbReference type="InterPro" id="IPR029063">
    <property type="entry name" value="SAM-dependent_MTases_sf"/>
</dbReference>
<dbReference type="CDD" id="cd02440">
    <property type="entry name" value="AdoMet_MTases"/>
    <property type="match status" value="1"/>
</dbReference>
<name>A0ABZ2L7P3_9BACT</name>
<dbReference type="GO" id="GO:0008168">
    <property type="term" value="F:methyltransferase activity"/>
    <property type="evidence" value="ECO:0007669"/>
    <property type="project" value="UniProtKB-KW"/>
</dbReference>
<proteinExistence type="predicted"/>
<dbReference type="GO" id="GO:0032259">
    <property type="term" value="P:methylation"/>
    <property type="evidence" value="ECO:0007669"/>
    <property type="project" value="UniProtKB-KW"/>
</dbReference>
<keyword evidence="2" id="KW-0808">Transferase</keyword>
<keyword evidence="3" id="KW-1185">Reference proteome</keyword>
<dbReference type="RefSeq" id="WP_394836609.1">
    <property type="nucleotide sequence ID" value="NZ_CP089929.1"/>
</dbReference>
<feature type="domain" description="Methyltransferase type 11" evidence="1">
    <location>
        <begin position="55"/>
        <end position="151"/>
    </location>
</feature>